<dbReference type="AlphaFoldDB" id="A0A3N9U1D7"/>
<evidence type="ECO:0000256" key="6">
    <source>
        <dbReference type="ARBA" id="ARBA00022989"/>
    </source>
</evidence>
<dbReference type="PANTHER" id="PTHR30489:SF8">
    <property type="entry name" value="LIPOPROTEIN-RELEASING SYSTEM TRANSMEMBRANE PROTEIN LOLC"/>
    <property type="match status" value="1"/>
</dbReference>
<keyword evidence="12" id="KW-1185">Reference proteome</keyword>
<accession>A0A3N9U1D7</accession>
<feature type="transmembrane region" description="Helical" evidence="8">
    <location>
        <begin position="361"/>
        <end position="385"/>
    </location>
</feature>
<gene>
    <name evidence="11" type="primary">lolC</name>
    <name evidence="11" type="ORF">EES38_08340</name>
</gene>
<dbReference type="EMBL" id="RJVQ01000003">
    <property type="protein sequence ID" value="RQW63252.1"/>
    <property type="molecule type" value="Genomic_DNA"/>
</dbReference>
<keyword evidence="11" id="KW-0449">Lipoprotein</keyword>
<evidence type="ECO:0000259" key="10">
    <source>
        <dbReference type="Pfam" id="PF12704"/>
    </source>
</evidence>
<evidence type="ECO:0000256" key="4">
    <source>
        <dbReference type="ARBA" id="ARBA00022475"/>
    </source>
</evidence>
<dbReference type="PANTHER" id="PTHR30489">
    <property type="entry name" value="LIPOPROTEIN-RELEASING SYSTEM TRANSMEMBRANE PROTEIN LOLE"/>
    <property type="match status" value="1"/>
</dbReference>
<dbReference type="InterPro" id="IPR051447">
    <property type="entry name" value="Lipoprotein-release_system"/>
</dbReference>
<keyword evidence="6 8" id="KW-1133">Transmembrane helix</keyword>
<feature type="transmembrane region" description="Helical" evidence="8">
    <location>
        <begin position="267"/>
        <end position="292"/>
    </location>
</feature>
<feature type="domain" description="ABC3 transporter permease C-terminal" evidence="9">
    <location>
        <begin position="270"/>
        <end position="394"/>
    </location>
</feature>
<evidence type="ECO:0000256" key="5">
    <source>
        <dbReference type="ARBA" id="ARBA00022692"/>
    </source>
</evidence>
<feature type="transmembrane region" description="Helical" evidence="8">
    <location>
        <begin position="25"/>
        <end position="48"/>
    </location>
</feature>
<dbReference type="Pfam" id="PF02687">
    <property type="entry name" value="FtsX"/>
    <property type="match status" value="1"/>
</dbReference>
<dbReference type="Proteomes" id="UP000281112">
    <property type="component" value="Unassembled WGS sequence"/>
</dbReference>
<comment type="caution">
    <text evidence="11">The sequence shown here is derived from an EMBL/GenBank/DDBJ whole genome shotgun (WGS) entry which is preliminary data.</text>
</comment>
<evidence type="ECO:0000256" key="2">
    <source>
        <dbReference type="ARBA" id="ARBA00005236"/>
    </source>
</evidence>
<evidence type="ECO:0000256" key="7">
    <source>
        <dbReference type="ARBA" id="ARBA00023136"/>
    </source>
</evidence>
<name>A0A3N9U1D7_9VIBR</name>
<reference evidence="11 12" key="1">
    <citation type="submission" date="2018-11" db="EMBL/GenBank/DDBJ databases">
        <title>Vibrio LJC006 sp. nov., isolated from seawater during the bloom of the enteromorpha.</title>
        <authorList>
            <person name="Liang J."/>
        </authorList>
    </citation>
    <scope>NUCLEOTIDE SEQUENCE [LARGE SCALE GENOMIC DNA]</scope>
    <source>
        <strain evidence="11 12">LJC006</strain>
    </source>
</reference>
<evidence type="ECO:0000313" key="12">
    <source>
        <dbReference type="Proteomes" id="UP000281112"/>
    </source>
</evidence>
<comment type="similarity">
    <text evidence="2">Belongs to the ABC-4 integral membrane protein family. LolC/E subfamily.</text>
</comment>
<dbReference type="GO" id="GO:0098797">
    <property type="term" value="C:plasma membrane protein complex"/>
    <property type="evidence" value="ECO:0007669"/>
    <property type="project" value="TreeGrafter"/>
</dbReference>
<dbReference type="RefSeq" id="WP_124936722.1">
    <property type="nucleotide sequence ID" value="NZ_RJVQ01000003.1"/>
</dbReference>
<feature type="domain" description="MacB-like periplasmic core" evidence="10">
    <location>
        <begin position="29"/>
        <end position="213"/>
    </location>
</feature>
<feature type="transmembrane region" description="Helical" evidence="8">
    <location>
        <begin position="313"/>
        <end position="341"/>
    </location>
</feature>
<evidence type="ECO:0000259" key="9">
    <source>
        <dbReference type="Pfam" id="PF02687"/>
    </source>
</evidence>
<dbReference type="Pfam" id="PF12704">
    <property type="entry name" value="MacB_PCD"/>
    <property type="match status" value="1"/>
</dbReference>
<keyword evidence="5 8" id="KW-0812">Transmembrane</keyword>
<evidence type="ECO:0000313" key="11">
    <source>
        <dbReference type="EMBL" id="RQW63252.1"/>
    </source>
</evidence>
<keyword evidence="3" id="KW-0813">Transport</keyword>
<comment type="subcellular location">
    <subcellularLocation>
        <location evidence="1">Cell membrane</location>
        <topology evidence="1">Multi-pass membrane protein</topology>
    </subcellularLocation>
</comment>
<keyword evidence="7 8" id="KW-0472">Membrane</keyword>
<dbReference type="GO" id="GO:0044874">
    <property type="term" value="P:lipoprotein localization to outer membrane"/>
    <property type="evidence" value="ECO:0007669"/>
    <property type="project" value="TreeGrafter"/>
</dbReference>
<dbReference type="NCBIfam" id="TIGR02212">
    <property type="entry name" value="lolCE"/>
    <property type="match status" value="1"/>
</dbReference>
<sequence length="402" mass="44244">MYHPLSIFIGLRYLKGQSTDKFSRFVSYMSTAGITIGVLSLITVLSVMNGFEAQLKQRILGVLPQAVVTQVDGKTDLSKSLPEQYAKWSVAKQPTPIVRGEAVIQSPEELSAGYMLGVDPKKDDSVQQYMIAGSLKNLEAGKYRVVLGYRLARQLNVSVGDTVRLIVTDASVFTPLGRIPSQRNFEIAGLFNTGSDVDAQIMYVNMSDAQKLLRLKENQVSGWRLYFHDPFDISSYSNQQQPDGWHWTDWRDQRGELFQAVSMEKNMMGLMLGLIIAIAAFNIISALIMVVMEKQSEVAILKTQGMTNYQIQSIFMVQGASSGVVGAIVGGLLGVIVALNLNPILMFVGADLLSFGGELPILVNPVQIFVVEVLTILLSVVATLYPSYRASTVKPAEALRYE</sequence>
<evidence type="ECO:0000256" key="1">
    <source>
        <dbReference type="ARBA" id="ARBA00004651"/>
    </source>
</evidence>
<protein>
    <submittedName>
        <fullName evidence="11">Lipoprotein-releasing ABC transporter permease subunit LolC</fullName>
    </submittedName>
</protein>
<organism evidence="11 12">
    <name type="scientific">Vibrio viridaestus</name>
    <dbReference type="NCBI Taxonomy" id="2487322"/>
    <lineage>
        <taxon>Bacteria</taxon>
        <taxon>Pseudomonadati</taxon>
        <taxon>Pseudomonadota</taxon>
        <taxon>Gammaproteobacteria</taxon>
        <taxon>Vibrionales</taxon>
        <taxon>Vibrionaceae</taxon>
        <taxon>Vibrio</taxon>
    </lineage>
</organism>
<evidence type="ECO:0000256" key="3">
    <source>
        <dbReference type="ARBA" id="ARBA00022448"/>
    </source>
</evidence>
<dbReference type="InterPro" id="IPR011925">
    <property type="entry name" value="LolCE_TM"/>
</dbReference>
<proteinExistence type="inferred from homology"/>
<dbReference type="OrthoDB" id="9808461at2"/>
<dbReference type="InterPro" id="IPR003838">
    <property type="entry name" value="ABC3_permease_C"/>
</dbReference>
<dbReference type="NCBIfam" id="NF008076">
    <property type="entry name" value="PRK10814.1"/>
    <property type="match status" value="1"/>
</dbReference>
<evidence type="ECO:0000256" key="8">
    <source>
        <dbReference type="SAM" id="Phobius"/>
    </source>
</evidence>
<dbReference type="GO" id="GO:0042953">
    <property type="term" value="P:lipoprotein transport"/>
    <property type="evidence" value="ECO:0007669"/>
    <property type="project" value="InterPro"/>
</dbReference>
<keyword evidence="4" id="KW-1003">Cell membrane</keyword>
<dbReference type="InterPro" id="IPR025857">
    <property type="entry name" value="MacB_PCD"/>
</dbReference>